<dbReference type="AlphaFoldDB" id="A0A532V5G2"/>
<evidence type="ECO:0000313" key="4">
    <source>
        <dbReference type="Proteomes" id="UP000319619"/>
    </source>
</evidence>
<dbReference type="InterPro" id="IPR026444">
    <property type="entry name" value="Secre_tail"/>
</dbReference>
<feature type="domain" description="LTD" evidence="2">
    <location>
        <begin position="17"/>
        <end position="171"/>
    </location>
</feature>
<dbReference type="Pfam" id="PF00932">
    <property type="entry name" value="LTD"/>
    <property type="match status" value="1"/>
</dbReference>
<dbReference type="Pfam" id="PF18942">
    <property type="entry name" value="DUF5689"/>
    <property type="match status" value="2"/>
</dbReference>
<dbReference type="Gene3D" id="2.60.40.4070">
    <property type="match status" value="1"/>
</dbReference>
<gene>
    <name evidence="3" type="ORF">CEE37_01820</name>
</gene>
<name>A0A532V5G2_UNCL8</name>
<sequence>MVMKNGKLLWLSILMVGFIAFTASADVVINELYYDHVGGDTDHEFIELYNNGGSDVDLTGWQIQWGGTDYTYGTYDFPFGTTIYAGDYLLVGGALTASDFGVTPDLINAFNCQNAGSATDAVRLFNLTDYHDTCPYDWPNTNNLEGDPYGSGAADSLQCTVDVASGYSLSRVTVGVDNNLATDWEDLDTPTPTASSYTLVVSDIGDIRVNDANGEPLYVDSLVTITGIITCAEELGSSGPAYMYDNTGAIAVYDGTVTTSGVAIGDSVIVTGWVGFYAGLTEIVDEPTSGTPDVAFQIVSTGNDVTPIETVITDIDEDMEAYLVRINGCTFVETGLFTASTVHHAYVGTDTIAIYIDSSTDIPGEPIPIGECDIVGQVGQYDNTSPYFDGYQVIPRTIADIITGGVAGPTIDDTEPIPYLPDDMESVVINTMIYDDIAVSSAYVYYDAGADDWVALEIFDDGLHNDGAAGDSIYGNTIPGQTAGTGVNFYIEATDNEANTTYDPPDAPTSYYFYEHHDYSNVTAIATVREADTTGYPINIDGLYTVEGYVSAADEFGYAGPAHIQSDPDGGDGIAVYDNEVENYGWAIGDYVKVTGWVAFYNGLTQIVDAPYNSSYNPIVEINASGFDITPTVIGDLDDIGEDDESLLVELRGVRFTETGTFAASTNYWVTDGADSAQVRIDYDTNIPGTTIPEDPVTVIGAMGQYDYSSPYFSGYQILPRFDTDIYTPPLYITVIPTGPPVVIPVGGGSFEYNVDLYNNTATAQNIDINLIAELPNGNYYYFTPTPINVTLPAGLHANRLKDRNIPGGAPEGIYSYRITMEDRITGEVLTSDGMPFEKTATDGGGEYVDNWDGHWLTDWMWEEINPELDAGMGMLPEEYALDQNYPNPFNPATNISYSLPQSSYTQLQIYNLRGQLVATVVDGFRNAGYHEVTFDASGLASGLYIYHLQAGDFVDSGKMMLMK</sequence>
<dbReference type="Pfam" id="PF18962">
    <property type="entry name" value="Por_Secre_tail"/>
    <property type="match status" value="1"/>
</dbReference>
<dbReference type="Proteomes" id="UP000319619">
    <property type="component" value="Unassembled WGS sequence"/>
</dbReference>
<dbReference type="NCBIfam" id="NF041940">
    <property type="entry name" value="choice_anch_X"/>
    <property type="match status" value="1"/>
</dbReference>
<dbReference type="Gene3D" id="2.60.40.1260">
    <property type="entry name" value="Lamin Tail domain"/>
    <property type="match status" value="1"/>
</dbReference>
<feature type="signal peptide" evidence="1">
    <location>
        <begin position="1"/>
        <end position="25"/>
    </location>
</feature>
<evidence type="ECO:0000313" key="3">
    <source>
        <dbReference type="EMBL" id="TKJ42444.1"/>
    </source>
</evidence>
<comment type="caution">
    <text evidence="3">The sequence shown here is derived from an EMBL/GenBank/DDBJ whole genome shotgun (WGS) entry which is preliminary data.</text>
</comment>
<dbReference type="PROSITE" id="PS51841">
    <property type="entry name" value="LTD"/>
    <property type="match status" value="1"/>
</dbReference>
<accession>A0A532V5G2</accession>
<dbReference type="InterPro" id="IPR001322">
    <property type="entry name" value="Lamin_tail_dom"/>
</dbReference>
<reference evidence="3 4" key="1">
    <citation type="submission" date="2017-06" db="EMBL/GenBank/DDBJ databases">
        <title>Novel microbial phyla capable of carbon fixation and sulfur reduction in deep-sea sediments.</title>
        <authorList>
            <person name="Huang J."/>
            <person name="Baker B."/>
            <person name="Wang Y."/>
        </authorList>
    </citation>
    <scope>NUCLEOTIDE SEQUENCE [LARGE SCALE GENOMIC DNA]</scope>
    <source>
        <strain evidence="3">B3_LCP</strain>
    </source>
</reference>
<keyword evidence="1" id="KW-0732">Signal</keyword>
<feature type="chain" id="PRO_5021771329" description="LTD domain-containing protein" evidence="1">
    <location>
        <begin position="26"/>
        <end position="964"/>
    </location>
</feature>
<dbReference type="InterPro" id="IPR036415">
    <property type="entry name" value="Lamin_tail_dom_sf"/>
</dbReference>
<dbReference type="EMBL" id="NJBN01000001">
    <property type="protein sequence ID" value="TKJ42444.1"/>
    <property type="molecule type" value="Genomic_DNA"/>
</dbReference>
<evidence type="ECO:0000256" key="1">
    <source>
        <dbReference type="SAM" id="SignalP"/>
    </source>
</evidence>
<organism evidence="3 4">
    <name type="scientific">candidate division LCP-89 bacterium B3_LCP</name>
    <dbReference type="NCBI Taxonomy" id="2012998"/>
    <lineage>
        <taxon>Bacteria</taxon>
        <taxon>Pseudomonadati</taxon>
        <taxon>Bacteria division LCP-89</taxon>
    </lineage>
</organism>
<evidence type="ECO:0000259" key="2">
    <source>
        <dbReference type="PROSITE" id="PS51841"/>
    </source>
</evidence>
<proteinExistence type="predicted"/>
<dbReference type="InterPro" id="IPR043744">
    <property type="entry name" value="DUF5689"/>
</dbReference>
<dbReference type="NCBIfam" id="TIGR04183">
    <property type="entry name" value="Por_Secre_tail"/>
    <property type="match status" value="1"/>
</dbReference>
<protein>
    <recommendedName>
        <fullName evidence="2">LTD domain-containing protein</fullName>
    </recommendedName>
</protein>
<dbReference type="SUPFAM" id="SSF74853">
    <property type="entry name" value="Lamin A/C globular tail domain"/>
    <property type="match status" value="1"/>
</dbReference>